<evidence type="ECO:0000256" key="1">
    <source>
        <dbReference type="ARBA" id="ARBA00023015"/>
    </source>
</evidence>
<name>A0A0N9HY26_9PSEU</name>
<dbReference type="AlphaFoldDB" id="A0A0N9HY26"/>
<organism evidence="5 6">
    <name type="scientific">Kibdelosporangium phytohabitans</name>
    <dbReference type="NCBI Taxonomy" id="860235"/>
    <lineage>
        <taxon>Bacteria</taxon>
        <taxon>Bacillati</taxon>
        <taxon>Actinomycetota</taxon>
        <taxon>Actinomycetes</taxon>
        <taxon>Pseudonocardiales</taxon>
        <taxon>Pseudonocardiaceae</taxon>
        <taxon>Kibdelosporangium</taxon>
    </lineage>
</organism>
<sequence>MRASRLMSILLLLQSRERTTARDLAAHLDVSERTVYRDIQALSAAGIPVYGEAGHEGGYRLVDGYRTRLTGLTPAEADSLFLTGLPAVAADLGLGQAAEHARLKLAAALPLDLSERAARLRDRFHLDAVAWYQAADPIPHLTEVAAAVWHQRRAHMRYVRWESPHEVSRTIEPHGLVSKGGQWYLVARRDEQFRTYRISRLRDVHVLDESFDRATGFDLAAYWQTYLNDFDARRHQTHAVLRLSPTGLHRLPYLAEPAVVHAAHESATPEPDGWTRVTIPVETDDQAVRDILRLGPDAEVLAPVALRARIADTLTAMARRYDGGGSPAARTPAPRNSARQE</sequence>
<evidence type="ECO:0000259" key="4">
    <source>
        <dbReference type="PROSITE" id="PS51000"/>
    </source>
</evidence>
<dbReference type="PANTHER" id="PTHR34580">
    <property type="match status" value="1"/>
</dbReference>
<protein>
    <submittedName>
        <fullName evidence="5">Transcriptional regulator</fullName>
    </submittedName>
</protein>
<dbReference type="PROSITE" id="PS52050">
    <property type="entry name" value="WYL"/>
    <property type="match status" value="1"/>
</dbReference>
<reference evidence="5 6" key="1">
    <citation type="submission" date="2015-07" db="EMBL/GenBank/DDBJ databases">
        <title>Genome sequencing of Kibdelosporangium phytohabitans.</title>
        <authorList>
            <person name="Qin S."/>
            <person name="Xing K."/>
        </authorList>
    </citation>
    <scope>NUCLEOTIDE SEQUENCE [LARGE SCALE GENOMIC DNA]</scope>
    <source>
        <strain evidence="5 6">KLBMP1111</strain>
    </source>
</reference>
<proteinExistence type="predicted"/>
<evidence type="ECO:0000313" key="6">
    <source>
        <dbReference type="Proteomes" id="UP000063699"/>
    </source>
</evidence>
<dbReference type="GO" id="GO:0003700">
    <property type="term" value="F:DNA-binding transcription factor activity"/>
    <property type="evidence" value="ECO:0007669"/>
    <property type="project" value="InterPro"/>
</dbReference>
<dbReference type="InterPro" id="IPR026881">
    <property type="entry name" value="WYL_dom"/>
</dbReference>
<dbReference type="InterPro" id="IPR013196">
    <property type="entry name" value="HTH_11"/>
</dbReference>
<dbReference type="InterPro" id="IPR001034">
    <property type="entry name" value="DeoR_HTH"/>
</dbReference>
<dbReference type="PIRSF" id="PIRSF016838">
    <property type="entry name" value="PafC"/>
    <property type="match status" value="1"/>
</dbReference>
<keyword evidence="2" id="KW-0804">Transcription</keyword>
<feature type="region of interest" description="Disordered" evidence="3">
    <location>
        <begin position="321"/>
        <end position="341"/>
    </location>
</feature>
<dbReference type="Pfam" id="PF25583">
    <property type="entry name" value="WCX"/>
    <property type="match status" value="1"/>
</dbReference>
<dbReference type="InterPro" id="IPR051534">
    <property type="entry name" value="CBASS_pafABC_assoc_protein"/>
</dbReference>
<keyword evidence="6" id="KW-1185">Reference proteome</keyword>
<dbReference type="InterPro" id="IPR036388">
    <property type="entry name" value="WH-like_DNA-bd_sf"/>
</dbReference>
<dbReference type="InterPro" id="IPR057727">
    <property type="entry name" value="WCX_dom"/>
</dbReference>
<dbReference type="Pfam" id="PF13280">
    <property type="entry name" value="WYL"/>
    <property type="match status" value="1"/>
</dbReference>
<dbReference type="Proteomes" id="UP000063699">
    <property type="component" value="Chromosome"/>
</dbReference>
<dbReference type="STRING" id="860235.AOZ06_16240"/>
<dbReference type="OrthoDB" id="3171994at2"/>
<evidence type="ECO:0000256" key="3">
    <source>
        <dbReference type="SAM" id="MobiDB-lite"/>
    </source>
</evidence>
<feature type="domain" description="HTH deoR-type" evidence="4">
    <location>
        <begin position="2"/>
        <end position="57"/>
    </location>
</feature>
<dbReference type="InterPro" id="IPR036390">
    <property type="entry name" value="WH_DNA-bd_sf"/>
</dbReference>
<dbReference type="PANTHER" id="PTHR34580:SF1">
    <property type="entry name" value="PROTEIN PAFC"/>
    <property type="match status" value="1"/>
</dbReference>
<gene>
    <name evidence="5" type="ORF">AOZ06_16240</name>
</gene>
<dbReference type="SUPFAM" id="SSF46785">
    <property type="entry name" value="Winged helix' DNA-binding domain"/>
    <property type="match status" value="1"/>
</dbReference>
<dbReference type="Pfam" id="PF08279">
    <property type="entry name" value="HTH_11"/>
    <property type="match status" value="1"/>
</dbReference>
<dbReference type="KEGG" id="kphy:AOZ06_16240"/>
<keyword evidence="1" id="KW-0805">Transcription regulation</keyword>
<evidence type="ECO:0000256" key="2">
    <source>
        <dbReference type="ARBA" id="ARBA00023163"/>
    </source>
</evidence>
<accession>A0A0N9HY26</accession>
<dbReference type="PROSITE" id="PS51000">
    <property type="entry name" value="HTH_DEOR_2"/>
    <property type="match status" value="1"/>
</dbReference>
<dbReference type="InterPro" id="IPR028349">
    <property type="entry name" value="PafC-like"/>
</dbReference>
<evidence type="ECO:0000313" key="5">
    <source>
        <dbReference type="EMBL" id="ALG08254.1"/>
    </source>
</evidence>
<dbReference type="EMBL" id="CP012752">
    <property type="protein sequence ID" value="ALG08254.1"/>
    <property type="molecule type" value="Genomic_DNA"/>
</dbReference>
<dbReference type="Gene3D" id="1.10.10.10">
    <property type="entry name" value="Winged helix-like DNA-binding domain superfamily/Winged helix DNA-binding domain"/>
    <property type="match status" value="1"/>
</dbReference>